<dbReference type="PANTHER" id="PTHR33085">
    <property type="entry name" value="OS12G0113100 PROTEIN-RELATED"/>
    <property type="match status" value="1"/>
</dbReference>
<gene>
    <name evidence="1" type="primary">ga28750</name>
    <name evidence="1" type="ORF">PR202_ga28750</name>
</gene>
<evidence type="ECO:0000313" key="2">
    <source>
        <dbReference type="Proteomes" id="UP001054889"/>
    </source>
</evidence>
<dbReference type="PANTHER" id="PTHR33085:SF47">
    <property type="entry name" value="OS02G0513400 PROTEIN"/>
    <property type="match status" value="1"/>
</dbReference>
<reference evidence="1" key="1">
    <citation type="journal article" date="2018" name="DNA Res.">
        <title>Multiple hybrid de novo genome assembly of finger millet, an orphan allotetraploid crop.</title>
        <authorList>
            <person name="Hatakeyama M."/>
            <person name="Aluri S."/>
            <person name="Balachadran M.T."/>
            <person name="Sivarajan S.R."/>
            <person name="Patrignani A."/>
            <person name="Gruter S."/>
            <person name="Poveda L."/>
            <person name="Shimizu-Inatsugi R."/>
            <person name="Baeten J."/>
            <person name="Francoijs K.J."/>
            <person name="Nataraja K.N."/>
            <person name="Reddy Y.A.N."/>
            <person name="Phadnis S."/>
            <person name="Ravikumar R.L."/>
            <person name="Schlapbach R."/>
            <person name="Sreeman S.M."/>
            <person name="Shimizu K.K."/>
        </authorList>
    </citation>
    <scope>NUCLEOTIDE SEQUENCE</scope>
</reference>
<dbReference type="Pfam" id="PF07893">
    <property type="entry name" value="DUF1668"/>
    <property type="match status" value="1"/>
</dbReference>
<dbReference type="Proteomes" id="UP001054889">
    <property type="component" value="Unassembled WGS sequence"/>
</dbReference>
<keyword evidence="2" id="KW-1185">Reference proteome</keyword>
<name>A0AAV5DJY0_ELECO</name>
<sequence length="157" mass="17928">MEWSWSSVTPPSSFNGEDVIAHALHPDGRTLFVSTSYGTTHSFDTTTNVWKELGDWVLPFQGQAHFDAELDAWVGLHHKEDGYVCCCPVVSRSTVATRPPECKMLQEKLFHRETEEEVPTHKRLNTTLVYTGDSRFCLVDNFMTRHDLKHAVLHHFG</sequence>
<proteinExistence type="predicted"/>
<reference evidence="1" key="2">
    <citation type="submission" date="2021-12" db="EMBL/GenBank/DDBJ databases">
        <title>Resequencing data analysis of finger millet.</title>
        <authorList>
            <person name="Hatakeyama M."/>
            <person name="Aluri S."/>
            <person name="Balachadran M.T."/>
            <person name="Sivarajan S.R."/>
            <person name="Poveda L."/>
            <person name="Shimizu-Inatsugi R."/>
            <person name="Schlapbach R."/>
            <person name="Sreeman S.M."/>
            <person name="Shimizu K.K."/>
        </authorList>
    </citation>
    <scope>NUCLEOTIDE SEQUENCE</scope>
</reference>
<dbReference type="EMBL" id="BQKI01000018">
    <property type="protein sequence ID" value="GJN10639.1"/>
    <property type="molecule type" value="Genomic_DNA"/>
</dbReference>
<protein>
    <submittedName>
        <fullName evidence="1">Uncharacterized protein</fullName>
    </submittedName>
</protein>
<comment type="caution">
    <text evidence="1">The sequence shown here is derived from an EMBL/GenBank/DDBJ whole genome shotgun (WGS) entry which is preliminary data.</text>
</comment>
<accession>A0AAV5DJY0</accession>
<organism evidence="1 2">
    <name type="scientific">Eleusine coracana subsp. coracana</name>
    <dbReference type="NCBI Taxonomy" id="191504"/>
    <lineage>
        <taxon>Eukaryota</taxon>
        <taxon>Viridiplantae</taxon>
        <taxon>Streptophyta</taxon>
        <taxon>Embryophyta</taxon>
        <taxon>Tracheophyta</taxon>
        <taxon>Spermatophyta</taxon>
        <taxon>Magnoliopsida</taxon>
        <taxon>Liliopsida</taxon>
        <taxon>Poales</taxon>
        <taxon>Poaceae</taxon>
        <taxon>PACMAD clade</taxon>
        <taxon>Chloridoideae</taxon>
        <taxon>Cynodonteae</taxon>
        <taxon>Eleusininae</taxon>
        <taxon>Eleusine</taxon>
    </lineage>
</organism>
<evidence type="ECO:0000313" key="1">
    <source>
        <dbReference type="EMBL" id="GJN10639.1"/>
    </source>
</evidence>
<dbReference type="InterPro" id="IPR012871">
    <property type="entry name" value="DUF1668_ORYSA"/>
</dbReference>
<dbReference type="AlphaFoldDB" id="A0AAV5DJY0"/>